<reference evidence="1 2" key="2">
    <citation type="submission" date="2018-07" db="EMBL/GenBank/DDBJ databases">
        <title>Pontibacter sp. 2b14 genomic sequence and assembly.</title>
        <authorList>
            <person name="Du Z.-J."/>
        </authorList>
    </citation>
    <scope>NUCLEOTIDE SEQUENCE [LARGE SCALE GENOMIC DNA]</scope>
    <source>
        <strain evidence="1 2">2b14</strain>
    </source>
</reference>
<dbReference type="AlphaFoldDB" id="A0A364RF93"/>
<dbReference type="RefSeq" id="WP_112305086.1">
    <property type="nucleotide sequence ID" value="NZ_QMDV01000002.1"/>
</dbReference>
<dbReference type="EMBL" id="QMDV01000002">
    <property type="protein sequence ID" value="RAU82937.1"/>
    <property type="molecule type" value="Genomic_DNA"/>
</dbReference>
<evidence type="ECO:0000313" key="2">
    <source>
        <dbReference type="Proteomes" id="UP000251692"/>
    </source>
</evidence>
<accession>A0A364RF93</accession>
<dbReference type="OrthoDB" id="982481at2"/>
<protein>
    <submittedName>
        <fullName evidence="1">Uncharacterized protein</fullName>
    </submittedName>
</protein>
<evidence type="ECO:0000313" key="1">
    <source>
        <dbReference type="EMBL" id="RAU82937.1"/>
    </source>
</evidence>
<sequence length="89" mass="9576">MAKVQYAGISPEAFEAFKSKIQQVGVSLQGNNGNFSEKGVSGAYAYNPETQELVIDELNVGFPASMMIGTDSLVQRMTELVKQNGGRMA</sequence>
<gene>
    <name evidence="1" type="ORF">DP923_06750</name>
</gene>
<organism evidence="1 2">
    <name type="scientific">Pontibacter arcticus</name>
    <dbReference type="NCBI Taxonomy" id="2080288"/>
    <lineage>
        <taxon>Bacteria</taxon>
        <taxon>Pseudomonadati</taxon>
        <taxon>Bacteroidota</taxon>
        <taxon>Cytophagia</taxon>
        <taxon>Cytophagales</taxon>
        <taxon>Hymenobacteraceae</taxon>
        <taxon>Pontibacter</taxon>
    </lineage>
</organism>
<reference evidence="1 2" key="1">
    <citation type="submission" date="2018-06" db="EMBL/GenBank/DDBJ databases">
        <authorList>
            <person name="Liu Z.-W."/>
        </authorList>
    </citation>
    <scope>NUCLEOTIDE SEQUENCE [LARGE SCALE GENOMIC DNA]</scope>
    <source>
        <strain evidence="1 2">2b14</strain>
    </source>
</reference>
<comment type="caution">
    <text evidence="1">The sequence shown here is derived from an EMBL/GenBank/DDBJ whole genome shotgun (WGS) entry which is preliminary data.</text>
</comment>
<name>A0A364RF93_9BACT</name>
<keyword evidence="2" id="KW-1185">Reference proteome</keyword>
<proteinExistence type="predicted"/>
<dbReference type="Proteomes" id="UP000251692">
    <property type="component" value="Unassembled WGS sequence"/>
</dbReference>